<organism evidence="9 10">
    <name type="scientific">Enterocloster asparagiformis</name>
    <dbReference type="NCBI Taxonomy" id="333367"/>
    <lineage>
        <taxon>Bacteria</taxon>
        <taxon>Bacillati</taxon>
        <taxon>Bacillota</taxon>
        <taxon>Clostridia</taxon>
        <taxon>Lachnospirales</taxon>
        <taxon>Lachnospiraceae</taxon>
        <taxon>Enterocloster</taxon>
    </lineage>
</organism>
<keyword evidence="4 7" id="KW-0812">Transmembrane</keyword>
<dbReference type="EMBL" id="QSBM01000011">
    <property type="protein sequence ID" value="RGX28220.1"/>
    <property type="molecule type" value="Genomic_DNA"/>
</dbReference>
<protein>
    <submittedName>
        <fullName evidence="9">ABC transporter permease</fullName>
    </submittedName>
</protein>
<dbReference type="CDD" id="cd06261">
    <property type="entry name" value="TM_PBP2"/>
    <property type="match status" value="1"/>
</dbReference>
<reference evidence="9 10" key="1">
    <citation type="submission" date="2018-08" db="EMBL/GenBank/DDBJ databases">
        <title>A genome reference for cultivated species of the human gut microbiota.</title>
        <authorList>
            <person name="Zou Y."/>
            <person name="Xue W."/>
            <person name="Luo G."/>
        </authorList>
    </citation>
    <scope>NUCLEOTIDE SEQUENCE [LARGE SCALE GENOMIC DNA]</scope>
    <source>
        <strain evidence="9 10">AF04-15</strain>
    </source>
</reference>
<evidence type="ECO:0000256" key="7">
    <source>
        <dbReference type="RuleBase" id="RU363032"/>
    </source>
</evidence>
<evidence type="ECO:0000313" key="10">
    <source>
        <dbReference type="Proteomes" id="UP000283880"/>
    </source>
</evidence>
<dbReference type="Proteomes" id="UP000283880">
    <property type="component" value="Unassembled WGS sequence"/>
</dbReference>
<comment type="caution">
    <text evidence="9">The sequence shown here is derived from an EMBL/GenBank/DDBJ whole genome shotgun (WGS) entry which is preliminary data.</text>
</comment>
<evidence type="ECO:0000256" key="5">
    <source>
        <dbReference type="ARBA" id="ARBA00022989"/>
    </source>
</evidence>
<comment type="subcellular location">
    <subcellularLocation>
        <location evidence="1 7">Cell membrane</location>
        <topology evidence="1 7">Multi-pass membrane protein</topology>
    </subcellularLocation>
</comment>
<dbReference type="OrthoDB" id="34174at2"/>
<dbReference type="FunFam" id="1.10.3720.10:FF:000003">
    <property type="entry name" value="Aliphatic sulfonate ABC transporter permease"/>
    <property type="match status" value="1"/>
</dbReference>
<proteinExistence type="inferred from homology"/>
<feature type="domain" description="ABC transmembrane type-1" evidence="8">
    <location>
        <begin position="65"/>
        <end position="249"/>
    </location>
</feature>
<comment type="similarity">
    <text evidence="7">Belongs to the binding-protein-dependent transport system permease family.</text>
</comment>
<name>A0A413FDK5_9FIRM</name>
<evidence type="ECO:0000256" key="2">
    <source>
        <dbReference type="ARBA" id="ARBA00022448"/>
    </source>
</evidence>
<feature type="transmembrane region" description="Helical" evidence="7">
    <location>
        <begin position="131"/>
        <end position="150"/>
    </location>
</feature>
<evidence type="ECO:0000259" key="8">
    <source>
        <dbReference type="PROSITE" id="PS50928"/>
    </source>
</evidence>
<keyword evidence="2 7" id="KW-0813">Transport</keyword>
<dbReference type="InterPro" id="IPR035906">
    <property type="entry name" value="MetI-like_sf"/>
</dbReference>
<dbReference type="PANTHER" id="PTHR30151:SF0">
    <property type="entry name" value="ABC TRANSPORTER PERMEASE PROTEIN MJ0413-RELATED"/>
    <property type="match status" value="1"/>
</dbReference>
<dbReference type="Gene3D" id="1.10.3720.10">
    <property type="entry name" value="MetI-like"/>
    <property type="match status" value="1"/>
</dbReference>
<feature type="transmembrane region" description="Helical" evidence="7">
    <location>
        <begin position="171"/>
        <end position="204"/>
    </location>
</feature>
<accession>A0A413FDK5</accession>
<dbReference type="RefSeq" id="WP_007719167.1">
    <property type="nucleotide sequence ID" value="NZ_BAABXR010000001.1"/>
</dbReference>
<dbReference type="GO" id="GO:0042918">
    <property type="term" value="P:alkanesulfonate transmembrane transport"/>
    <property type="evidence" value="ECO:0007669"/>
    <property type="project" value="UniProtKB-ARBA"/>
</dbReference>
<feature type="transmembrane region" description="Helical" evidence="7">
    <location>
        <begin position="224"/>
        <end position="245"/>
    </location>
</feature>
<evidence type="ECO:0000256" key="6">
    <source>
        <dbReference type="ARBA" id="ARBA00023136"/>
    </source>
</evidence>
<dbReference type="PANTHER" id="PTHR30151">
    <property type="entry name" value="ALKANE SULFONATE ABC TRANSPORTER-RELATED, MEMBRANE SUBUNIT"/>
    <property type="match status" value="1"/>
</dbReference>
<evidence type="ECO:0000313" key="9">
    <source>
        <dbReference type="EMBL" id="RGX28220.1"/>
    </source>
</evidence>
<dbReference type="AlphaFoldDB" id="A0A413FDK5"/>
<feature type="transmembrane region" description="Helical" evidence="7">
    <location>
        <begin position="106"/>
        <end position="125"/>
    </location>
</feature>
<dbReference type="InterPro" id="IPR000515">
    <property type="entry name" value="MetI-like"/>
</dbReference>
<dbReference type="PROSITE" id="PS50928">
    <property type="entry name" value="ABC_TM1"/>
    <property type="match status" value="1"/>
</dbReference>
<keyword evidence="6 7" id="KW-0472">Membrane</keyword>
<evidence type="ECO:0000256" key="4">
    <source>
        <dbReference type="ARBA" id="ARBA00022692"/>
    </source>
</evidence>
<evidence type="ECO:0000256" key="3">
    <source>
        <dbReference type="ARBA" id="ARBA00022475"/>
    </source>
</evidence>
<dbReference type="SUPFAM" id="SSF161098">
    <property type="entry name" value="MetI-like"/>
    <property type="match status" value="1"/>
</dbReference>
<evidence type="ECO:0000256" key="1">
    <source>
        <dbReference type="ARBA" id="ARBA00004651"/>
    </source>
</evidence>
<gene>
    <name evidence="9" type="ORF">DWV29_14915</name>
</gene>
<dbReference type="Pfam" id="PF00528">
    <property type="entry name" value="BPD_transp_1"/>
    <property type="match status" value="1"/>
</dbReference>
<feature type="transmembrane region" description="Helical" evidence="7">
    <location>
        <begin position="73"/>
        <end position="94"/>
    </location>
</feature>
<keyword evidence="3" id="KW-1003">Cell membrane</keyword>
<keyword evidence="5 7" id="KW-1133">Transmembrane helix</keyword>
<sequence length="260" mass="28404">MKKKRFNTMELFCAAISIGAFLCLWNFGVTGDLGRLMPGPIPVLRKFFETLFGGRIGSKTLIMHVVYSLLRVMAGYFIGAAVGVVLGLSMGWSRLVEAVFSPVFRIIRPIPPIAWIPISIVWIGLGEGAKVFLIFLASFCYVTLNAWSGAKNVNPEYIDAARMLGAGKRKILFTVVLPATIPPIFAGLQVALSSCWATVLAAEMVRSSEGLGWIIIAGMNNNDMIQIMTGILAIGIVGMLLSTIFRKVEARLCRWNRSEG</sequence>
<dbReference type="GO" id="GO:0005886">
    <property type="term" value="C:plasma membrane"/>
    <property type="evidence" value="ECO:0007669"/>
    <property type="project" value="UniProtKB-SubCell"/>
</dbReference>